<evidence type="ECO:0000313" key="12">
    <source>
        <dbReference type="EMBL" id="MBB5019555.1"/>
    </source>
</evidence>
<evidence type="ECO:0000256" key="10">
    <source>
        <dbReference type="ARBA" id="ARBA00048975"/>
    </source>
</evidence>
<dbReference type="GO" id="GO:0005543">
    <property type="term" value="F:phospholipid binding"/>
    <property type="evidence" value="ECO:0007669"/>
    <property type="project" value="TreeGrafter"/>
</dbReference>
<dbReference type="AlphaFoldDB" id="A0A840MQ33"/>
<comment type="function">
    <text evidence="1 11">Condensation of UDP-2,3-diacylglucosamine and 2,3-diacylglucosamine-1-phosphate to form lipid A disaccharide, a precursor of lipid A, a phosphorylated glycolipid that anchors the lipopolysaccharide to the outer membrane of the cell.</text>
</comment>
<sequence length="391" mass="42959">MADQLFAAQSRIKIAMVAGEASGDLLGSHLIRALKARFPDAEFVGIGGPKMQGVGLKSVFPMETLAVNGYVEVLKNLRAILRIRRDLTDQLLADRPHVFIGIDAPDFNLGLERTLKAKGVTTIHYVSPSIWAWRGERIKKIKACVSHMLALFPMEPPLYQQAGIPVTYVGHPLADEMPLVPDLAAMREQLDIPLACRVIALLPGSRQSEVAALAETYINTAKLLSEQVPNVLFLVPLVSRETRALFEATLYRLQAQALPLRIMFGHAHDALIAADVALVASGTATLETALLKRPMVITYKVSPLTYRLMWHRKYLPYIGLPNVLAGDFVVPEILQDDATPANLAQALTNMLDHNRVVDGLQAKFMDIHLTLRQGTAERAAEAIAAYLPHAH</sequence>
<dbReference type="NCBIfam" id="TIGR00215">
    <property type="entry name" value="lpxB"/>
    <property type="match status" value="1"/>
</dbReference>
<keyword evidence="6 11" id="KW-0441">Lipid A biosynthesis</keyword>
<evidence type="ECO:0000256" key="9">
    <source>
        <dbReference type="ARBA" id="ARBA00023098"/>
    </source>
</evidence>
<dbReference type="PANTHER" id="PTHR30372:SF4">
    <property type="entry name" value="LIPID-A-DISACCHARIDE SYNTHASE, MITOCHONDRIAL-RELATED"/>
    <property type="match status" value="1"/>
</dbReference>
<evidence type="ECO:0000256" key="6">
    <source>
        <dbReference type="ARBA" id="ARBA00022556"/>
    </source>
</evidence>
<evidence type="ECO:0000256" key="2">
    <source>
        <dbReference type="ARBA" id="ARBA00007868"/>
    </source>
</evidence>
<evidence type="ECO:0000256" key="4">
    <source>
        <dbReference type="ARBA" id="ARBA00020902"/>
    </source>
</evidence>
<comment type="catalytic activity">
    <reaction evidence="10 11">
        <text>a lipid X + a UDP-2-N,3-O-bis[(3R)-3-hydroxyacyl]-alpha-D-glucosamine = a lipid A disaccharide + UDP + H(+)</text>
        <dbReference type="Rhea" id="RHEA:67828"/>
        <dbReference type="ChEBI" id="CHEBI:15378"/>
        <dbReference type="ChEBI" id="CHEBI:58223"/>
        <dbReference type="ChEBI" id="CHEBI:137748"/>
        <dbReference type="ChEBI" id="CHEBI:176338"/>
        <dbReference type="ChEBI" id="CHEBI:176343"/>
        <dbReference type="EC" id="2.4.1.182"/>
    </reaction>
</comment>
<keyword evidence="7 11" id="KW-0328">Glycosyltransferase</keyword>
<dbReference type="EC" id="2.4.1.182" evidence="3 11"/>
<comment type="similarity">
    <text evidence="2 11">Belongs to the LpxB family.</text>
</comment>
<comment type="caution">
    <text evidence="12">The sequence shown here is derived from an EMBL/GenBank/DDBJ whole genome shotgun (WGS) entry which is preliminary data.</text>
</comment>
<evidence type="ECO:0000256" key="8">
    <source>
        <dbReference type="ARBA" id="ARBA00022679"/>
    </source>
</evidence>
<reference evidence="12 13" key="1">
    <citation type="submission" date="2020-08" db="EMBL/GenBank/DDBJ databases">
        <title>Genomic Encyclopedia of Type Strains, Phase IV (KMG-IV): sequencing the most valuable type-strain genomes for metagenomic binning, comparative biology and taxonomic classification.</title>
        <authorList>
            <person name="Goeker M."/>
        </authorList>
    </citation>
    <scope>NUCLEOTIDE SEQUENCE [LARGE SCALE GENOMIC DNA]</scope>
    <source>
        <strain evidence="12 13">DSM 27165</strain>
    </source>
</reference>
<dbReference type="RefSeq" id="WP_184040610.1">
    <property type="nucleotide sequence ID" value="NZ_JACHHY010000018.1"/>
</dbReference>
<dbReference type="InterPro" id="IPR003835">
    <property type="entry name" value="Glyco_trans_19"/>
</dbReference>
<evidence type="ECO:0000256" key="3">
    <source>
        <dbReference type="ARBA" id="ARBA00012687"/>
    </source>
</evidence>
<evidence type="ECO:0000313" key="13">
    <source>
        <dbReference type="Proteomes" id="UP000575898"/>
    </source>
</evidence>
<name>A0A840MQ33_9PROT</name>
<dbReference type="SUPFAM" id="SSF53756">
    <property type="entry name" value="UDP-Glycosyltransferase/glycogen phosphorylase"/>
    <property type="match status" value="1"/>
</dbReference>
<dbReference type="Proteomes" id="UP000575898">
    <property type="component" value="Unassembled WGS sequence"/>
</dbReference>
<evidence type="ECO:0000256" key="11">
    <source>
        <dbReference type="HAMAP-Rule" id="MF_00392"/>
    </source>
</evidence>
<dbReference type="GO" id="GO:0008915">
    <property type="term" value="F:lipid-A-disaccharide synthase activity"/>
    <property type="evidence" value="ECO:0007669"/>
    <property type="project" value="UniProtKB-UniRule"/>
</dbReference>
<organism evidence="12 13">
    <name type="scientific">Chitinivorax tropicus</name>
    <dbReference type="NCBI Taxonomy" id="714531"/>
    <lineage>
        <taxon>Bacteria</taxon>
        <taxon>Pseudomonadati</taxon>
        <taxon>Pseudomonadota</taxon>
        <taxon>Betaproteobacteria</taxon>
        <taxon>Chitinivorax</taxon>
    </lineage>
</organism>
<evidence type="ECO:0000256" key="5">
    <source>
        <dbReference type="ARBA" id="ARBA00022516"/>
    </source>
</evidence>
<keyword evidence="8 11" id="KW-0808">Transferase</keyword>
<evidence type="ECO:0000256" key="7">
    <source>
        <dbReference type="ARBA" id="ARBA00022676"/>
    </source>
</evidence>
<dbReference type="Pfam" id="PF02684">
    <property type="entry name" value="LpxB"/>
    <property type="match status" value="1"/>
</dbReference>
<evidence type="ECO:0000256" key="1">
    <source>
        <dbReference type="ARBA" id="ARBA00002056"/>
    </source>
</evidence>
<gene>
    <name evidence="11" type="primary">lpxB</name>
    <name evidence="12" type="ORF">HNQ59_002857</name>
</gene>
<accession>A0A840MQ33</accession>
<dbReference type="GO" id="GO:0016020">
    <property type="term" value="C:membrane"/>
    <property type="evidence" value="ECO:0007669"/>
    <property type="project" value="GOC"/>
</dbReference>
<dbReference type="GO" id="GO:0009245">
    <property type="term" value="P:lipid A biosynthetic process"/>
    <property type="evidence" value="ECO:0007669"/>
    <property type="project" value="UniProtKB-UniRule"/>
</dbReference>
<comment type="pathway">
    <text evidence="11">Bacterial outer membrane biogenesis; LPS lipid A biosynthesis.</text>
</comment>
<keyword evidence="5 11" id="KW-0444">Lipid biosynthesis</keyword>
<proteinExistence type="inferred from homology"/>
<keyword evidence="13" id="KW-1185">Reference proteome</keyword>
<protein>
    <recommendedName>
        <fullName evidence="4 11">Lipid-A-disaccharide synthase</fullName>
        <ecNumber evidence="3 11">2.4.1.182</ecNumber>
    </recommendedName>
</protein>
<dbReference type="EMBL" id="JACHHY010000018">
    <property type="protein sequence ID" value="MBB5019555.1"/>
    <property type="molecule type" value="Genomic_DNA"/>
</dbReference>
<dbReference type="PANTHER" id="PTHR30372">
    <property type="entry name" value="LIPID-A-DISACCHARIDE SYNTHASE"/>
    <property type="match status" value="1"/>
</dbReference>
<dbReference type="HAMAP" id="MF_00392">
    <property type="entry name" value="LpxB"/>
    <property type="match status" value="1"/>
</dbReference>
<keyword evidence="9 11" id="KW-0443">Lipid metabolism</keyword>
<dbReference type="UniPathway" id="UPA00973"/>